<feature type="domain" description="FCP1 homology" evidence="4">
    <location>
        <begin position="192"/>
        <end position="361"/>
    </location>
</feature>
<reference evidence="5" key="1">
    <citation type="submission" date="2022-03" db="EMBL/GenBank/DDBJ databases">
        <title>A functionally conserved STORR gene fusion in Papaver species that diverged 16.8 million years ago.</title>
        <authorList>
            <person name="Catania T."/>
        </authorList>
    </citation>
    <scope>NUCLEOTIDE SEQUENCE</scope>
    <source>
        <strain evidence="5">S-191538</strain>
    </source>
</reference>
<protein>
    <recommendedName>
        <fullName evidence="3">Mitochondrial import inner membrane translocase subunit TIM50</fullName>
    </recommendedName>
</protein>
<keyword evidence="6" id="KW-1185">Reference proteome</keyword>
<comment type="similarity">
    <text evidence="3">Belongs to the TIM50 family.</text>
</comment>
<evidence type="ECO:0000256" key="1">
    <source>
        <dbReference type="ARBA" id="ARBA00022737"/>
    </source>
</evidence>
<dbReference type="Pfam" id="PF03031">
    <property type="entry name" value="NIF"/>
    <property type="match status" value="1"/>
</dbReference>
<dbReference type="Proteomes" id="UP001177140">
    <property type="component" value="Unassembled WGS sequence"/>
</dbReference>
<dbReference type="GO" id="GO:0015031">
    <property type="term" value="P:protein transport"/>
    <property type="evidence" value="ECO:0007669"/>
    <property type="project" value="UniProtKB-KW"/>
</dbReference>
<dbReference type="Gene3D" id="1.25.40.10">
    <property type="entry name" value="Tetratricopeptide repeat domain"/>
    <property type="match status" value="1"/>
</dbReference>
<proteinExistence type="inferred from homology"/>
<keyword evidence="3" id="KW-0496">Mitochondrion</keyword>
<evidence type="ECO:0000256" key="2">
    <source>
        <dbReference type="PROSITE-ProRule" id="PRU00708"/>
    </source>
</evidence>
<comment type="subcellular location">
    <subcellularLocation>
        <location evidence="3">Mitochondrion inner membrane</location>
        <topology evidence="3">Single-pass membrane protein</topology>
    </subcellularLocation>
</comment>
<dbReference type="AlphaFoldDB" id="A0AA41RQG2"/>
<dbReference type="SUPFAM" id="SSF56784">
    <property type="entry name" value="HAD-like"/>
    <property type="match status" value="1"/>
</dbReference>
<evidence type="ECO:0000313" key="5">
    <source>
        <dbReference type="EMBL" id="MCL7024802.1"/>
    </source>
</evidence>
<sequence length="411" mass="47245">MPMRNSKSWNSLMDDFRIEQKEKARLVLGMSHRNVGSWTTMVNGISQNGDHQPAPDIFFRMLDAGSRRNDLAIFSILSACARIGALETGFWNQNYVRPNRYKVSRQIGPALVDMYSKCAKTYYADNMFRELLGIAGRYGWATHGCSEQALHCFNITRKGEQKQVKSEGRSKICSSNGDVMESDANIVREPITCGDKKLLVLDLNGLLVDVGKRSCTKRPYCDDFLKFCFERFHVGVWSSRTRKNVDKVVNFLMGDLKENQNLVFCWDQSHCTETGFKVMNHWYKPLILKELKKLWNKHEQNLPWEKGIFNESNTLLLDDSPYKALCNPLHTGIFPSSYTREDLNDNSLGPGGDIRVYLEGLVLAGNVQKYVELHPFGQPAITHRNPFWGFYRKVYDTVVANMKQKEFLEYV</sequence>
<keyword evidence="1" id="KW-0677">Repeat</keyword>
<dbReference type="InterPro" id="IPR023214">
    <property type="entry name" value="HAD_sf"/>
</dbReference>
<dbReference type="GO" id="GO:0005744">
    <property type="term" value="C:TIM23 mitochondrial import inner membrane translocase complex"/>
    <property type="evidence" value="ECO:0007669"/>
    <property type="project" value="UniProtKB-UniRule"/>
</dbReference>
<dbReference type="InterPro" id="IPR002885">
    <property type="entry name" value="PPR_rpt"/>
</dbReference>
<keyword evidence="3" id="KW-0653">Protein transport</keyword>
<comment type="function">
    <text evidence="3">Essential component of the TIM23 complex, a complex that mediates the translocation of transit peptide-containing proteins across the mitochondrial inner membrane.</text>
</comment>
<keyword evidence="3" id="KW-0813">Transport</keyword>
<evidence type="ECO:0000256" key="3">
    <source>
        <dbReference type="RuleBase" id="RU365079"/>
    </source>
</evidence>
<name>A0AA41RQG2_PAPNU</name>
<keyword evidence="3" id="KW-0811">Translocation</keyword>
<gene>
    <name evidence="5" type="ORF">MKW94_026969</name>
</gene>
<dbReference type="SMART" id="SM00577">
    <property type="entry name" value="CPDc"/>
    <property type="match status" value="1"/>
</dbReference>
<feature type="repeat" description="PPR" evidence="2">
    <location>
        <begin position="34"/>
        <end position="68"/>
    </location>
</feature>
<dbReference type="EMBL" id="JAJJMA010038335">
    <property type="protein sequence ID" value="MCL7024802.1"/>
    <property type="molecule type" value="Genomic_DNA"/>
</dbReference>
<keyword evidence="3" id="KW-0809">Transit peptide</keyword>
<comment type="caution">
    <text evidence="5">The sequence shown here is derived from an EMBL/GenBank/DDBJ whole genome shotgun (WGS) entry which is preliminary data.</text>
</comment>
<dbReference type="InterPro" id="IPR050365">
    <property type="entry name" value="TIM50"/>
</dbReference>
<dbReference type="PROSITE" id="PS51375">
    <property type="entry name" value="PPR"/>
    <property type="match status" value="1"/>
</dbReference>
<evidence type="ECO:0000313" key="6">
    <source>
        <dbReference type="Proteomes" id="UP001177140"/>
    </source>
</evidence>
<dbReference type="PROSITE" id="PS50969">
    <property type="entry name" value="FCP1"/>
    <property type="match status" value="1"/>
</dbReference>
<dbReference type="InterPro" id="IPR004274">
    <property type="entry name" value="FCP1_dom"/>
</dbReference>
<dbReference type="PANTHER" id="PTHR12210">
    <property type="entry name" value="DULLARD PROTEIN PHOSPHATASE"/>
    <property type="match status" value="1"/>
</dbReference>
<comment type="subunit">
    <text evidence="3">Component of the TIM23 complex.</text>
</comment>
<evidence type="ECO:0000259" key="4">
    <source>
        <dbReference type="PROSITE" id="PS50969"/>
    </source>
</evidence>
<accession>A0AA41RQG2</accession>
<dbReference type="Gene3D" id="3.40.50.1000">
    <property type="entry name" value="HAD superfamily/HAD-like"/>
    <property type="match status" value="1"/>
</dbReference>
<dbReference type="InterPro" id="IPR036412">
    <property type="entry name" value="HAD-like_sf"/>
</dbReference>
<dbReference type="InterPro" id="IPR011990">
    <property type="entry name" value="TPR-like_helical_dom_sf"/>
</dbReference>
<organism evidence="5 6">
    <name type="scientific">Papaver nudicaule</name>
    <name type="common">Iceland poppy</name>
    <dbReference type="NCBI Taxonomy" id="74823"/>
    <lineage>
        <taxon>Eukaryota</taxon>
        <taxon>Viridiplantae</taxon>
        <taxon>Streptophyta</taxon>
        <taxon>Embryophyta</taxon>
        <taxon>Tracheophyta</taxon>
        <taxon>Spermatophyta</taxon>
        <taxon>Magnoliopsida</taxon>
        <taxon>Ranunculales</taxon>
        <taxon>Papaveraceae</taxon>
        <taxon>Papaveroideae</taxon>
        <taxon>Papaver</taxon>
    </lineage>
</organism>